<evidence type="ECO:0000259" key="5">
    <source>
        <dbReference type="Pfam" id="PF04085"/>
    </source>
</evidence>
<dbReference type="Proteomes" id="UP000076481">
    <property type="component" value="Unassembled WGS sequence"/>
</dbReference>
<reference evidence="6 7" key="1">
    <citation type="submission" date="2016-03" db="EMBL/GenBank/DDBJ databases">
        <title>Speciation and ecological success in dimly lit waters: horizontal gene transfer in a green sulfur bacteria bloom unveiled by metagenomic assembly.</title>
        <authorList>
            <person name="Llorens-Mares T."/>
            <person name="Liu Z."/>
            <person name="Allen L.Z."/>
            <person name="Rusch D.B."/>
            <person name="Craig M.T."/>
            <person name="Dupont C.L."/>
            <person name="Bryant D.A."/>
            <person name="Casamayor E.O."/>
        </authorList>
    </citation>
    <scope>NUCLEOTIDE SEQUENCE [LARGE SCALE GENOMIC DNA]</scope>
    <source>
        <strain evidence="6">CIII</strain>
    </source>
</reference>
<dbReference type="AlphaFoldDB" id="A0A165LDX1"/>
<evidence type="ECO:0000313" key="6">
    <source>
        <dbReference type="EMBL" id="KZK73904.1"/>
    </source>
</evidence>
<dbReference type="InterPro" id="IPR042175">
    <property type="entry name" value="Cell/Rod_MreC_2"/>
</dbReference>
<dbReference type="InterPro" id="IPR007221">
    <property type="entry name" value="MreC"/>
</dbReference>
<dbReference type="NCBIfam" id="NF010532">
    <property type="entry name" value="PRK13922.9-3"/>
    <property type="match status" value="1"/>
</dbReference>
<sequence>MFLRYNSWILVSLLSGISFIITAIEQNDVPSKVAVAGYDLRGYVAEKIQGFGYVLHLKKENDRLLAQNSRLLTKLLVAETALQRQNALLNIHAATPPAMQGFKTARVIDRTFSERENMLLVDKGRNEGIRKDMTVLTPDGLVGRVVSVSAHYASIMPLIHSDFKVSVVSAGTRTTGLVSWDGGRADMANVEHIPISSTLATGEELLTTDFSTFAIAGLPVGRVTSVMPGRLFSMVKMKPAVDFSRLDYVLLAPLNNEPEKLRMLSTPGPGKREPLTQQ</sequence>
<name>A0A165LDX1_PELLU</name>
<feature type="domain" description="Rod shape-determining protein MreC beta-barrel core" evidence="5">
    <location>
        <begin position="107"/>
        <end position="251"/>
    </location>
</feature>
<proteinExistence type="inferred from homology"/>
<comment type="similarity">
    <text evidence="1">Belongs to the MreC family.</text>
</comment>
<keyword evidence="3" id="KW-0133">Cell shape</keyword>
<evidence type="ECO:0000256" key="3">
    <source>
        <dbReference type="ARBA" id="ARBA00022960"/>
    </source>
</evidence>
<evidence type="ECO:0000256" key="1">
    <source>
        <dbReference type="ARBA" id="ARBA00009369"/>
    </source>
</evidence>
<dbReference type="GO" id="GO:0005886">
    <property type="term" value="C:plasma membrane"/>
    <property type="evidence" value="ECO:0007669"/>
    <property type="project" value="TreeGrafter"/>
</dbReference>
<evidence type="ECO:0000313" key="7">
    <source>
        <dbReference type="Proteomes" id="UP000076481"/>
    </source>
</evidence>
<dbReference type="Pfam" id="PF04085">
    <property type="entry name" value="MreC"/>
    <property type="match status" value="1"/>
</dbReference>
<gene>
    <name evidence="6" type="ORF">A3K90_03170</name>
</gene>
<dbReference type="PANTHER" id="PTHR34138">
    <property type="entry name" value="CELL SHAPE-DETERMINING PROTEIN MREC"/>
    <property type="match status" value="1"/>
</dbReference>
<organism evidence="6 7">
    <name type="scientific">Pelodictyon luteolum</name>
    <dbReference type="NCBI Taxonomy" id="1100"/>
    <lineage>
        <taxon>Bacteria</taxon>
        <taxon>Pseudomonadati</taxon>
        <taxon>Chlorobiota</taxon>
        <taxon>Chlorobiia</taxon>
        <taxon>Chlorobiales</taxon>
        <taxon>Chlorobiaceae</taxon>
        <taxon>Chlorobium/Pelodictyon group</taxon>
        <taxon>Pelodictyon</taxon>
    </lineage>
</organism>
<dbReference type="GO" id="GO:0008360">
    <property type="term" value="P:regulation of cell shape"/>
    <property type="evidence" value="ECO:0007669"/>
    <property type="project" value="UniProtKB-KW"/>
</dbReference>
<dbReference type="Gene3D" id="2.40.10.350">
    <property type="entry name" value="Rod shape-determining protein MreC, domain 2"/>
    <property type="match status" value="1"/>
</dbReference>
<dbReference type="PANTHER" id="PTHR34138:SF1">
    <property type="entry name" value="CELL SHAPE-DETERMINING PROTEIN MREC"/>
    <property type="match status" value="1"/>
</dbReference>
<comment type="caution">
    <text evidence="6">The sequence shown here is derived from an EMBL/GenBank/DDBJ whole genome shotgun (WGS) entry which is preliminary data.</text>
</comment>
<evidence type="ECO:0000256" key="4">
    <source>
        <dbReference type="ARBA" id="ARBA00032089"/>
    </source>
</evidence>
<dbReference type="InterPro" id="IPR055342">
    <property type="entry name" value="MreC_beta-barrel_core"/>
</dbReference>
<evidence type="ECO:0000256" key="2">
    <source>
        <dbReference type="ARBA" id="ARBA00013855"/>
    </source>
</evidence>
<dbReference type="EMBL" id="LVWG01000033">
    <property type="protein sequence ID" value="KZK73904.1"/>
    <property type="molecule type" value="Genomic_DNA"/>
</dbReference>
<dbReference type="InterPro" id="IPR042177">
    <property type="entry name" value="Cell/Rod_1"/>
</dbReference>
<protein>
    <recommendedName>
        <fullName evidence="2">Cell shape-determining protein MreC</fullName>
    </recommendedName>
    <alternativeName>
        <fullName evidence="4">Cell shape protein MreC</fullName>
    </alternativeName>
</protein>
<accession>A0A165LDX1</accession>
<dbReference type="Gene3D" id="2.40.10.340">
    <property type="entry name" value="Rod shape-determining protein MreC, domain 1"/>
    <property type="match status" value="1"/>
</dbReference>